<feature type="compositionally biased region" description="Basic and acidic residues" evidence="1">
    <location>
        <begin position="207"/>
        <end position="217"/>
    </location>
</feature>
<reference evidence="4" key="2">
    <citation type="submission" date="2012-03" db="EMBL/GenBank/DDBJ databases">
        <title>Complete sequence of Natronobacterium gregoryi SP2.</title>
        <authorList>
            <person name="Lucas S."/>
            <person name="Han J."/>
            <person name="Lapidus A."/>
            <person name="Cheng J.-F."/>
            <person name="Goodwin L."/>
            <person name="Pitluck S."/>
            <person name="Peters L."/>
            <person name="Mikhailova N."/>
            <person name="Teshima H."/>
            <person name="Detter J.C."/>
            <person name="Han C."/>
            <person name="Tapia R."/>
            <person name="Land M."/>
            <person name="Hauser L."/>
            <person name="Kyrpides N."/>
            <person name="Ivanova N."/>
            <person name="Pagani I."/>
            <person name="Sproer C."/>
            <person name="Anderson I."/>
            <person name="Woyke T."/>
        </authorList>
    </citation>
    <scope>NUCLEOTIDE SEQUENCE [LARGE SCALE GENOMIC DNA]</scope>
    <source>
        <strain evidence="4">ATCC 43098 / CCM 3738 / NCIMB 2189 / SP2</strain>
    </source>
</reference>
<dbReference type="Proteomes" id="UP000234484">
    <property type="component" value="Unassembled WGS sequence"/>
</dbReference>
<evidence type="ECO:0000313" key="4">
    <source>
        <dbReference type="Proteomes" id="UP000010468"/>
    </source>
</evidence>
<dbReference type="Proteomes" id="UP000010468">
    <property type="component" value="Chromosome"/>
</dbReference>
<name>L0AI12_NATGS</name>
<dbReference type="InterPro" id="IPR055985">
    <property type="entry name" value="DUF7563"/>
</dbReference>
<sequence length="508" mass="54312">MVTVTSGTDLRRVADVVDALQDDTAIDIDGAQVVETTDDQIHAQLTVAIPRGTDLEVFVGDQEAGDENLDDRLDEDPVEDVGEGADDDQPDPEDEDVDAGDDGDEEYWCERCGYGPSSEAGVARHHGQQHDGSVSIVTSPPDDPLSGEAEVADDQDEADDLTPEHVHAELLAMVEDDGYDWVAAGHLADRLGSTGQKVGHRLRKLRERGDVEKREKNAAAAVWQPTDADVPEPPVANEDEDEDTEDAFISAANRTKGPDESDETGASTEDTTTEPESTSEAEARTGDLEEDAEADAPDQDAGAEDQNDDDAETFPRECHCGATLEDSLELAIHRTEAHGVPQSQFNNLEPGEFEAIVRDADSLQDIIDETGWSSTRTLRVMGIYGLGDVVGPDGIEFSDLGDYEFDGVATVSETASDPAGDDIDDPSMADRSEQRVANDGGAVAFTDYSASTGTTDTQCQNCGSHVDKQFAKVFEPEKEGAPRCCPNCENLVREGDGTIRPARNGGGA</sequence>
<evidence type="ECO:0000313" key="2">
    <source>
        <dbReference type="EMBL" id="AFZ73079.1"/>
    </source>
</evidence>
<feature type="region of interest" description="Disordered" evidence="1">
    <location>
        <begin position="192"/>
        <end position="315"/>
    </location>
</feature>
<dbReference type="eggNOG" id="arCOG08095">
    <property type="taxonomic scope" value="Archaea"/>
</dbReference>
<feature type="compositionally biased region" description="Acidic residues" evidence="1">
    <location>
        <begin position="288"/>
        <end position="312"/>
    </location>
</feature>
<evidence type="ECO:0000313" key="3">
    <source>
        <dbReference type="EMBL" id="PLK20400.1"/>
    </source>
</evidence>
<dbReference type="AlphaFoldDB" id="L0AI12"/>
<dbReference type="EMBL" id="PKKI01000026">
    <property type="protein sequence ID" value="PLK20400.1"/>
    <property type="molecule type" value="Genomic_DNA"/>
</dbReference>
<dbReference type="STRING" id="797304.Natgr_1894"/>
<feature type="compositionally biased region" description="Acidic residues" evidence="1">
    <location>
        <begin position="150"/>
        <end position="161"/>
    </location>
</feature>
<dbReference type="eggNOG" id="arCOG06428">
    <property type="taxonomic scope" value="Archaea"/>
</dbReference>
<protein>
    <submittedName>
        <fullName evidence="2">Uncharacterized protein</fullName>
    </submittedName>
</protein>
<reference evidence="3 5" key="3">
    <citation type="submission" date="2017-12" db="EMBL/GenBank/DDBJ databases">
        <title>The characterization of oligonucleotides binding to NgAgo.</title>
        <authorList>
            <person name="Jiang L."/>
            <person name="He B."/>
            <person name="Kang J."/>
            <person name="Yu M."/>
            <person name="Li N."/>
            <person name="Fang Y."/>
            <person name="Tang Z."/>
            <person name="Wu P."/>
            <person name="Yao P."/>
            <person name="Huang J."/>
        </authorList>
    </citation>
    <scope>NUCLEOTIDE SEQUENCE [LARGE SCALE GENOMIC DNA]</scope>
    <source>
        <strain evidence="3 5">SP2</strain>
        <tissue evidence="3">Freeze-dried powder thallus</tissue>
    </source>
</reference>
<feature type="compositionally biased region" description="Acidic residues" evidence="1">
    <location>
        <begin position="63"/>
        <end position="107"/>
    </location>
</feature>
<feature type="region of interest" description="Disordered" evidence="1">
    <location>
        <begin position="63"/>
        <end position="161"/>
    </location>
</feature>
<organism evidence="2 4">
    <name type="scientific">Natronobacterium gregoryi (strain ATCC 43098 / DSM 3393 / CCM 3738 / CIP 104747 / IAM 13177 / JCM 8860 / NBRC 102187 / NCIMB 2189 / SP2)</name>
    <dbReference type="NCBI Taxonomy" id="797304"/>
    <lineage>
        <taxon>Archaea</taxon>
        <taxon>Methanobacteriati</taxon>
        <taxon>Methanobacteriota</taxon>
        <taxon>Stenosarchaea group</taxon>
        <taxon>Halobacteria</taxon>
        <taxon>Halobacteriales</taxon>
        <taxon>Natrialbaceae</taxon>
        <taxon>Natronobacterium</taxon>
    </lineage>
</organism>
<dbReference type="KEGG" id="nge:Natgr_1894"/>
<proteinExistence type="predicted"/>
<gene>
    <name evidence="2" type="ordered locus">Natgr_1894</name>
    <name evidence="3" type="ORF">CYV19_09745</name>
</gene>
<dbReference type="EMBL" id="CP003377">
    <property type="protein sequence ID" value="AFZ73079.1"/>
    <property type="molecule type" value="Genomic_DNA"/>
</dbReference>
<accession>L0AI12</accession>
<dbReference type="HOGENOM" id="CLU_535996_0_0_2"/>
<dbReference type="Pfam" id="PF24444">
    <property type="entry name" value="DUF7563"/>
    <property type="match status" value="1"/>
</dbReference>
<keyword evidence="4" id="KW-1185">Reference proteome</keyword>
<reference evidence="2" key="1">
    <citation type="submission" date="2012-03" db="EMBL/GenBank/DDBJ databases">
        <title>Complete sequence of Natronobacterium gregoryi SP2.</title>
        <authorList>
            <consortium name="US DOE Joint Genome Institute"/>
            <person name="Lucas S."/>
            <person name="Han J."/>
            <person name="Lapidus A."/>
            <person name="Cheng J.-F."/>
            <person name="Goodwin L."/>
            <person name="Pitluck S."/>
            <person name="Peters L."/>
            <person name="Mikhailova N."/>
            <person name="Teshima H."/>
            <person name="Detter J.C."/>
            <person name="Han C."/>
            <person name="Tapia R."/>
            <person name="Land M."/>
            <person name="Hauser L."/>
            <person name="Kyrpides N."/>
            <person name="Ivanova N."/>
            <person name="Pagani I."/>
            <person name="Sproer C."/>
            <person name="Anderson I."/>
            <person name="Woyke T."/>
        </authorList>
    </citation>
    <scope>NUCLEOTIDE SEQUENCE</scope>
    <source>
        <strain evidence="2">SP2</strain>
    </source>
</reference>
<feature type="compositionally biased region" description="Acidic residues" evidence="1">
    <location>
        <begin position="237"/>
        <end position="246"/>
    </location>
</feature>
<evidence type="ECO:0000313" key="5">
    <source>
        <dbReference type="Proteomes" id="UP000234484"/>
    </source>
</evidence>
<evidence type="ECO:0000256" key="1">
    <source>
        <dbReference type="SAM" id="MobiDB-lite"/>
    </source>
</evidence>